<keyword evidence="2" id="KW-0695">RNA-directed DNA polymerase</keyword>
<dbReference type="AlphaFoldDB" id="A0A699J543"/>
<evidence type="ECO:0000313" key="2">
    <source>
        <dbReference type="EMBL" id="GFA12274.1"/>
    </source>
</evidence>
<name>A0A699J543_TANCI</name>
<accession>A0A699J543</accession>
<dbReference type="InterPro" id="IPR021109">
    <property type="entry name" value="Peptidase_aspartic_dom_sf"/>
</dbReference>
<keyword evidence="2" id="KW-0808">Transferase</keyword>
<dbReference type="PANTHER" id="PTHR33067:SF9">
    <property type="entry name" value="RNA-DIRECTED DNA POLYMERASE"/>
    <property type="match status" value="1"/>
</dbReference>
<protein>
    <submittedName>
        <fullName evidence="2">Reverse transcriptase domain-containing protein</fullName>
    </submittedName>
</protein>
<organism evidence="2">
    <name type="scientific">Tanacetum cinerariifolium</name>
    <name type="common">Dalmatian daisy</name>
    <name type="synonym">Chrysanthemum cinerariifolium</name>
    <dbReference type="NCBI Taxonomy" id="118510"/>
    <lineage>
        <taxon>Eukaryota</taxon>
        <taxon>Viridiplantae</taxon>
        <taxon>Streptophyta</taxon>
        <taxon>Embryophyta</taxon>
        <taxon>Tracheophyta</taxon>
        <taxon>Spermatophyta</taxon>
        <taxon>Magnoliopsida</taxon>
        <taxon>eudicotyledons</taxon>
        <taxon>Gunneridae</taxon>
        <taxon>Pentapetalae</taxon>
        <taxon>asterids</taxon>
        <taxon>campanulids</taxon>
        <taxon>Asterales</taxon>
        <taxon>Asteraceae</taxon>
        <taxon>Asteroideae</taxon>
        <taxon>Anthemideae</taxon>
        <taxon>Anthemidinae</taxon>
        <taxon>Tanacetum</taxon>
    </lineage>
</organism>
<comment type="caution">
    <text evidence="2">The sequence shown here is derived from an EMBL/GenBank/DDBJ whole genome shotgun (WGS) entry which is preliminary data.</text>
</comment>
<sequence length="447" mass="49820">DRFKDLLRACPHYDFSELHQLDTFYNALNSKDQDSLNSASGGNSLDKMPRECLAIIESKSKVRYSRNKPVVAKVSTNTSTSGISPDVAELKDKVKTLLLDKKSQNQAPATVKAVEESCVTCGVNYNQGNTSYRPPMMSNQIRPPSFPLVLNNQNVQLNQRNNQNCFNQNQNWENNDNHGPVYQPSVLQPTAYQAPAYQAPAPQTQGVSKEDFSAYVKANDVVMRNMQIQEATKDTVHPTNNESTEDVQPPVVQSKSLILNFELVNSPIIEPVASSVSAPRPNQRPSIPYPSRLQGQTLREKANDQPEKFFQIFKDLNFNISFADALILMTKFGPSIKSLLTNKDKFCELARTSLNEHCFAVILKKLPEKLGDPGKFLIPCDFPRKAKCLALADLGASINLIPFSMWNKLSLLDFSPTCMTLELSDRLISRPVGVAEDVYVKVGTDIC</sequence>
<feature type="non-terminal residue" evidence="2">
    <location>
        <position position="1"/>
    </location>
</feature>
<gene>
    <name evidence="2" type="ORF">Tci_584246</name>
</gene>
<reference evidence="2" key="1">
    <citation type="journal article" date="2019" name="Sci. Rep.">
        <title>Draft genome of Tanacetum cinerariifolium, the natural source of mosquito coil.</title>
        <authorList>
            <person name="Yamashiro T."/>
            <person name="Shiraishi A."/>
            <person name="Satake H."/>
            <person name="Nakayama K."/>
        </authorList>
    </citation>
    <scope>NUCLEOTIDE SEQUENCE</scope>
</reference>
<feature type="region of interest" description="Disordered" evidence="1">
    <location>
        <begin position="275"/>
        <end position="294"/>
    </location>
</feature>
<evidence type="ECO:0000256" key="1">
    <source>
        <dbReference type="SAM" id="MobiDB-lite"/>
    </source>
</evidence>
<dbReference type="EMBL" id="BKCJ010372357">
    <property type="protein sequence ID" value="GFA12274.1"/>
    <property type="molecule type" value="Genomic_DNA"/>
</dbReference>
<keyword evidence="2" id="KW-0548">Nucleotidyltransferase</keyword>
<dbReference type="PANTHER" id="PTHR33067">
    <property type="entry name" value="RNA-DIRECTED DNA POLYMERASE-RELATED"/>
    <property type="match status" value="1"/>
</dbReference>
<proteinExistence type="predicted"/>
<dbReference type="Gene3D" id="2.40.70.10">
    <property type="entry name" value="Acid Proteases"/>
    <property type="match status" value="1"/>
</dbReference>
<dbReference type="GO" id="GO:0003964">
    <property type="term" value="F:RNA-directed DNA polymerase activity"/>
    <property type="evidence" value="ECO:0007669"/>
    <property type="project" value="UniProtKB-KW"/>
</dbReference>